<evidence type="ECO:0000256" key="1">
    <source>
        <dbReference type="ARBA" id="ARBA00004606"/>
    </source>
</evidence>
<dbReference type="Gene3D" id="2.60.40.1660">
    <property type="entry name" value="Na, k-atpase alpha subunit"/>
    <property type="match status" value="1"/>
</dbReference>
<accession>A0ABN8MVQ1</accession>
<feature type="transmembrane region" description="Helical" evidence="7">
    <location>
        <begin position="50"/>
        <end position="73"/>
    </location>
</feature>
<dbReference type="InterPro" id="IPR038702">
    <property type="entry name" value="Na/K_ATPase_sub_beta_sf"/>
</dbReference>
<evidence type="ECO:0000256" key="5">
    <source>
        <dbReference type="ARBA" id="ARBA00022989"/>
    </source>
</evidence>
<comment type="caution">
    <text evidence="8">The sequence shown here is derived from an EMBL/GenBank/DDBJ whole genome shotgun (WGS) entry which is preliminary data.</text>
</comment>
<dbReference type="PANTHER" id="PTHR11523:SF28">
    <property type="entry name" value="NA_K-ATPASE BETA SUBUNIT ISOFORM 4-RELATED"/>
    <property type="match status" value="1"/>
</dbReference>
<evidence type="ECO:0008006" key="10">
    <source>
        <dbReference type="Google" id="ProtNLM"/>
    </source>
</evidence>
<evidence type="ECO:0000256" key="2">
    <source>
        <dbReference type="ARBA" id="ARBA00005876"/>
    </source>
</evidence>
<keyword evidence="6 7" id="KW-0472">Membrane</keyword>
<evidence type="ECO:0000256" key="7">
    <source>
        <dbReference type="SAM" id="Phobius"/>
    </source>
</evidence>
<sequence>MAYAKQGTEGKTRLERMQDTLRDFGKFLYSRNEDNEVTIMGRNGASWAKLAVFFLIFYGCLAGFFAAMLSVFMTTVPEKADGPKFTKFIAGKQGLIPTPLEVKSGQKDDHVEAINKFLEPYKSAMNNSDSYNQNCTEETRSKRSKPCAMDLTTLGECYSNDKDFQYGYDEEKPCIFFKMNRVYGWVPEPEEGLDYVKLACKFEDESQKGLLPFPSDKPGFLANFYPFFAEDDWLGPIAALKINTTAKGVLLCEARAQNIKKSDTYRLNRGATGRVRIELDL</sequence>
<comment type="similarity">
    <text evidence="2">Belongs to the X(+)/potassium ATPases subunit beta family.</text>
</comment>
<evidence type="ECO:0000256" key="6">
    <source>
        <dbReference type="ARBA" id="ARBA00023136"/>
    </source>
</evidence>
<dbReference type="Pfam" id="PF00287">
    <property type="entry name" value="Na_K-ATPase"/>
    <property type="match status" value="1"/>
</dbReference>
<reference evidence="8 9" key="1">
    <citation type="submission" date="2022-05" db="EMBL/GenBank/DDBJ databases">
        <authorList>
            <consortium name="Genoscope - CEA"/>
            <person name="William W."/>
        </authorList>
    </citation>
    <scope>NUCLEOTIDE SEQUENCE [LARGE SCALE GENOMIC DNA]</scope>
</reference>
<evidence type="ECO:0000313" key="8">
    <source>
        <dbReference type="EMBL" id="CAH3034085.1"/>
    </source>
</evidence>
<dbReference type="Proteomes" id="UP001159405">
    <property type="component" value="Unassembled WGS sequence"/>
</dbReference>
<dbReference type="EMBL" id="CALNXK010000002">
    <property type="protein sequence ID" value="CAH3034085.1"/>
    <property type="molecule type" value="Genomic_DNA"/>
</dbReference>
<evidence type="ECO:0000256" key="3">
    <source>
        <dbReference type="ARBA" id="ARBA00022692"/>
    </source>
</evidence>
<keyword evidence="9" id="KW-1185">Reference proteome</keyword>
<proteinExistence type="inferred from homology"/>
<name>A0ABN8MVQ1_9CNID</name>
<comment type="subcellular location">
    <subcellularLocation>
        <location evidence="1">Membrane</location>
        <topology evidence="1">Single-pass type II membrane protein</topology>
    </subcellularLocation>
</comment>
<evidence type="ECO:0000313" key="9">
    <source>
        <dbReference type="Proteomes" id="UP001159405"/>
    </source>
</evidence>
<dbReference type="InterPro" id="IPR000402">
    <property type="entry name" value="Na/K_ATPase_sub_beta"/>
</dbReference>
<gene>
    <name evidence="8" type="ORF">PLOB_00016265</name>
</gene>
<evidence type="ECO:0000256" key="4">
    <source>
        <dbReference type="ARBA" id="ARBA00022968"/>
    </source>
</evidence>
<keyword evidence="5 7" id="KW-1133">Transmembrane helix</keyword>
<keyword evidence="4" id="KW-0735">Signal-anchor</keyword>
<keyword evidence="3 7" id="KW-0812">Transmembrane</keyword>
<protein>
    <recommendedName>
        <fullName evidence="10">Sodium/potassium-transporting ATPase subunit beta-1</fullName>
    </recommendedName>
</protein>
<organism evidence="8 9">
    <name type="scientific">Porites lobata</name>
    <dbReference type="NCBI Taxonomy" id="104759"/>
    <lineage>
        <taxon>Eukaryota</taxon>
        <taxon>Metazoa</taxon>
        <taxon>Cnidaria</taxon>
        <taxon>Anthozoa</taxon>
        <taxon>Hexacorallia</taxon>
        <taxon>Scleractinia</taxon>
        <taxon>Fungiina</taxon>
        <taxon>Poritidae</taxon>
        <taxon>Porites</taxon>
    </lineage>
</organism>
<dbReference type="PANTHER" id="PTHR11523">
    <property type="entry name" value="SODIUM/POTASSIUM-DEPENDENT ATPASE BETA SUBUNIT"/>
    <property type="match status" value="1"/>
</dbReference>